<evidence type="ECO:0000259" key="2">
    <source>
        <dbReference type="Pfam" id="PF06580"/>
    </source>
</evidence>
<evidence type="ECO:0000313" key="3">
    <source>
        <dbReference type="EMBL" id="GMQ35406.1"/>
    </source>
</evidence>
<dbReference type="Pfam" id="PF06580">
    <property type="entry name" value="His_kinase"/>
    <property type="match status" value="1"/>
</dbReference>
<evidence type="ECO:0000256" key="1">
    <source>
        <dbReference type="SAM" id="Phobius"/>
    </source>
</evidence>
<feature type="transmembrane region" description="Helical" evidence="1">
    <location>
        <begin position="83"/>
        <end position="104"/>
    </location>
</feature>
<dbReference type="GO" id="GO:0016301">
    <property type="term" value="F:kinase activity"/>
    <property type="evidence" value="ECO:0007669"/>
    <property type="project" value="UniProtKB-KW"/>
</dbReference>
<accession>A0ABQ6Q5M2</accession>
<keyword evidence="1" id="KW-1133">Transmembrane helix</keyword>
<keyword evidence="3" id="KW-0418">Kinase</keyword>
<dbReference type="InterPro" id="IPR050640">
    <property type="entry name" value="Bact_2-comp_sensor_kinase"/>
</dbReference>
<dbReference type="InterPro" id="IPR036890">
    <property type="entry name" value="HATPase_C_sf"/>
</dbReference>
<dbReference type="InterPro" id="IPR010559">
    <property type="entry name" value="Sig_transdc_His_kin_internal"/>
</dbReference>
<feature type="domain" description="Signal transduction histidine kinase internal region" evidence="2">
    <location>
        <begin position="164"/>
        <end position="242"/>
    </location>
</feature>
<organism evidence="3 4">
    <name type="scientific">Algoriphagus taiwanensis</name>
    <dbReference type="NCBI Taxonomy" id="1445656"/>
    <lineage>
        <taxon>Bacteria</taxon>
        <taxon>Pseudomonadati</taxon>
        <taxon>Bacteroidota</taxon>
        <taxon>Cytophagia</taxon>
        <taxon>Cytophagales</taxon>
        <taxon>Cyclobacteriaceae</taxon>
        <taxon>Algoriphagus</taxon>
    </lineage>
</organism>
<dbReference type="EMBL" id="BTPE01000018">
    <property type="protein sequence ID" value="GMQ35406.1"/>
    <property type="molecule type" value="Genomic_DNA"/>
</dbReference>
<dbReference type="Gene3D" id="3.30.565.10">
    <property type="entry name" value="Histidine kinase-like ATPase, C-terminal domain"/>
    <property type="match status" value="1"/>
</dbReference>
<keyword evidence="3" id="KW-0808">Transferase</keyword>
<dbReference type="SUPFAM" id="SSF55874">
    <property type="entry name" value="ATPase domain of HSP90 chaperone/DNA topoisomerase II/histidine kinase"/>
    <property type="match status" value="1"/>
</dbReference>
<dbReference type="RefSeq" id="WP_338230230.1">
    <property type="nucleotide sequence ID" value="NZ_BTPE01000018.1"/>
</dbReference>
<feature type="transmembrane region" description="Helical" evidence="1">
    <location>
        <begin position="44"/>
        <end position="62"/>
    </location>
</feature>
<keyword evidence="1" id="KW-0812">Transmembrane</keyword>
<feature type="transmembrane region" description="Helical" evidence="1">
    <location>
        <begin position="116"/>
        <end position="140"/>
    </location>
</feature>
<reference evidence="3 4" key="1">
    <citation type="submission" date="2023-08" db="EMBL/GenBank/DDBJ databases">
        <title>Draft genome sequence of Algoriphagus taiwanensis.</title>
        <authorList>
            <person name="Takatani N."/>
            <person name="Hosokawa M."/>
            <person name="Sawabe T."/>
        </authorList>
    </citation>
    <scope>NUCLEOTIDE SEQUENCE [LARGE SCALE GENOMIC DNA]</scope>
    <source>
        <strain evidence="3 4">JCM 19755</strain>
    </source>
</reference>
<name>A0ABQ6Q5M2_9BACT</name>
<protein>
    <submittedName>
        <fullName evidence="3">Histidine kinase</fullName>
    </submittedName>
</protein>
<dbReference type="PANTHER" id="PTHR34220">
    <property type="entry name" value="SENSOR HISTIDINE KINASE YPDA"/>
    <property type="match status" value="1"/>
</dbReference>
<feature type="transmembrane region" description="Helical" evidence="1">
    <location>
        <begin position="12"/>
        <end position="38"/>
    </location>
</feature>
<dbReference type="Proteomes" id="UP001307705">
    <property type="component" value="Unassembled WGS sequence"/>
</dbReference>
<proteinExistence type="predicted"/>
<gene>
    <name evidence="3" type="ORF">Ataiwa_36790</name>
</gene>
<sequence>MPWIKDIAKNRLYWLLQISGWGMIIFIETVNYTFFIVGEFNWDFVQQFVFLAFCGLFVSHFYKKVFIKPKVFDRRLSTIWFKALLDVILITFLLVSVIYIPFLIADPSLLDQRQTWIGIMGQFMNLSRYVIVWIIIYYLYHILKKNSEIAEQKLTYQNVAKSTELELLKTQLNPHFLFNALNSIKALVLIDQEKARDAIIKLSELLRFTLNYEKAPLISLNEEINEVIKYLELERIRFGKRLDVQVRMQEETMDMKVPPAMVLTLAENAIKHGITLLPDGGRVSIESKLIDKKLVIEVINDGVLHVNGSLGIGLKSLEKRLEALFHEKGDFEIIPYGEKKVKAKISIG</sequence>
<evidence type="ECO:0000313" key="4">
    <source>
        <dbReference type="Proteomes" id="UP001307705"/>
    </source>
</evidence>
<dbReference type="PANTHER" id="PTHR34220:SF7">
    <property type="entry name" value="SENSOR HISTIDINE KINASE YPDA"/>
    <property type="match status" value="1"/>
</dbReference>
<keyword evidence="4" id="KW-1185">Reference proteome</keyword>
<comment type="caution">
    <text evidence="3">The sequence shown here is derived from an EMBL/GenBank/DDBJ whole genome shotgun (WGS) entry which is preliminary data.</text>
</comment>
<keyword evidence="1" id="KW-0472">Membrane</keyword>